<evidence type="ECO:0000313" key="2">
    <source>
        <dbReference type="Proteomes" id="UP000029221"/>
    </source>
</evidence>
<dbReference type="InterPro" id="IPR019853">
    <property type="entry name" value="GldB-like"/>
</dbReference>
<evidence type="ECO:0000313" key="1">
    <source>
        <dbReference type="EMBL" id="GAK97986.1"/>
    </source>
</evidence>
<dbReference type="EMBL" id="BBML01000008">
    <property type="protein sequence ID" value="GAK97986.1"/>
    <property type="molecule type" value="Genomic_DNA"/>
</dbReference>
<dbReference type="Proteomes" id="UP000029221">
    <property type="component" value="Unassembled WGS sequence"/>
</dbReference>
<comment type="caution">
    <text evidence="1">The sequence shown here is derived from an EMBL/GenBank/DDBJ whole genome shotgun (WGS) entry which is preliminary data.</text>
</comment>
<name>A0A090QRB9_9FLAO</name>
<reference evidence="1" key="1">
    <citation type="journal article" date="2014" name="Genome Announc.">
        <title>Draft Genome Sequences of Marine Flavobacterium Nonlabens Strains NR17, NR24, NR27, NR32, NR33, and Ara13.</title>
        <authorList>
            <person name="Nakanishi M."/>
            <person name="Meirelles P."/>
            <person name="Suzuki R."/>
            <person name="Takatani N."/>
            <person name="Mino S."/>
            <person name="Suda W."/>
            <person name="Oshima K."/>
            <person name="Hattori M."/>
            <person name="Ohkuma M."/>
            <person name="Hosokawa M."/>
            <person name="Miyashita K."/>
            <person name="Thompson F.L."/>
            <person name="Niwa A."/>
            <person name="Sawabe T."/>
            <person name="Sawabe T."/>
        </authorList>
    </citation>
    <scope>NUCLEOTIDE SEQUENCE [LARGE SCALE GENOMIC DNA]</scope>
    <source>
        <strain evidence="1">JCM 19294</strain>
    </source>
</reference>
<organism evidence="1 2">
    <name type="scientific">Nonlabens tegetincola</name>
    <dbReference type="NCBI Taxonomy" id="323273"/>
    <lineage>
        <taxon>Bacteria</taxon>
        <taxon>Pseudomonadati</taxon>
        <taxon>Bacteroidota</taxon>
        <taxon>Flavobacteriia</taxon>
        <taxon>Flavobacteriales</taxon>
        <taxon>Flavobacteriaceae</taxon>
        <taxon>Nonlabens</taxon>
    </lineage>
</organism>
<dbReference type="Pfam" id="PF25594">
    <property type="entry name" value="GldB_lipo"/>
    <property type="match status" value="1"/>
</dbReference>
<protein>
    <submittedName>
        <fullName evidence="1">Gliding motility protein GldB</fullName>
    </submittedName>
</protein>
<accession>A0A090QRB9</accession>
<keyword evidence="2" id="KW-1185">Reference proteome</keyword>
<dbReference type="eggNOG" id="COG5504">
    <property type="taxonomic scope" value="Bacteria"/>
</dbReference>
<dbReference type="STRING" id="319236.BST91_00945"/>
<proteinExistence type="predicted"/>
<gene>
    <name evidence="1" type="ORF">JCM19294_1608</name>
</gene>
<sequence>MVVLAFAKALSSCDPESKIEKEISQIPINVELRTFHKEFKNADTTDLSQLKAKYPYLFPSHLPDSIWYEKMQGRDTIYSILEEEVEKASFNYKELKDEVVDVMKHVKYYFPEYQATPITTIISEVDYRMQVVPFQEDLLISIDTYLGKDNELYAGMNSYQSQHFNKENIKADVAHAIAKLFVEPGNDRRFLESIIYHGKLHYLQSLFAPDQPDHLILKYLRRNMNLLRKMN</sequence>
<dbReference type="AlphaFoldDB" id="A0A090QRB9"/>